<dbReference type="Gene3D" id="3.50.50.60">
    <property type="entry name" value="FAD/NAD(P)-binding domain"/>
    <property type="match status" value="1"/>
</dbReference>
<reference evidence="9 10" key="1">
    <citation type="journal article" date="2019" name="PLoS Negl. Trop. Dis.">
        <title>Revisiting the worldwide diversity of Leptospira species in the environment.</title>
        <authorList>
            <person name="Vincent A.T."/>
            <person name="Schiettekatte O."/>
            <person name="Bourhy P."/>
            <person name="Veyrier F.J."/>
            <person name="Picardeau M."/>
        </authorList>
    </citation>
    <scope>NUCLEOTIDE SEQUENCE [LARGE SCALE GENOMIC DNA]</scope>
    <source>
        <strain evidence="9 10">201800273</strain>
    </source>
</reference>
<dbReference type="GO" id="GO:0046168">
    <property type="term" value="P:glycerol-3-phosphate catabolic process"/>
    <property type="evidence" value="ECO:0007669"/>
    <property type="project" value="TreeGrafter"/>
</dbReference>
<dbReference type="PRINTS" id="PR01001">
    <property type="entry name" value="FADG3PDH"/>
</dbReference>
<gene>
    <name evidence="9" type="ORF">EHQ43_06855</name>
</gene>
<dbReference type="Proteomes" id="UP000297641">
    <property type="component" value="Unassembled WGS sequence"/>
</dbReference>
<dbReference type="InterPro" id="IPR036188">
    <property type="entry name" value="FAD/NAD-bd_sf"/>
</dbReference>
<comment type="similarity">
    <text evidence="2">Belongs to the FAD-dependent glycerol-3-phosphate dehydrogenase family.</text>
</comment>
<dbReference type="SUPFAM" id="SSF51905">
    <property type="entry name" value="FAD/NAD(P)-binding domain"/>
    <property type="match status" value="1"/>
</dbReference>
<dbReference type="GO" id="GO:0004368">
    <property type="term" value="F:glycerol-3-phosphate dehydrogenase (quinone) activity"/>
    <property type="evidence" value="ECO:0007669"/>
    <property type="project" value="InterPro"/>
</dbReference>
<dbReference type="InterPro" id="IPR038299">
    <property type="entry name" value="DAO_C_sf"/>
</dbReference>
<keyword evidence="4" id="KW-0319">Glycerol metabolism</keyword>
<dbReference type="Gene3D" id="3.30.9.10">
    <property type="entry name" value="D-Amino Acid Oxidase, subunit A, domain 2"/>
    <property type="match status" value="1"/>
</dbReference>
<evidence type="ECO:0000256" key="4">
    <source>
        <dbReference type="ARBA" id="ARBA00022798"/>
    </source>
</evidence>
<dbReference type="GO" id="GO:0006071">
    <property type="term" value="P:glycerol metabolic process"/>
    <property type="evidence" value="ECO:0007669"/>
    <property type="project" value="UniProtKB-KW"/>
</dbReference>
<evidence type="ECO:0000259" key="8">
    <source>
        <dbReference type="Pfam" id="PF16901"/>
    </source>
</evidence>
<keyword evidence="5" id="KW-0274">FAD</keyword>
<protein>
    <submittedName>
        <fullName evidence="9">Glycerol-3-phosphate dehydrogenase/oxidase</fullName>
    </submittedName>
</protein>
<evidence type="ECO:0000256" key="2">
    <source>
        <dbReference type="ARBA" id="ARBA00007330"/>
    </source>
</evidence>
<evidence type="ECO:0000256" key="5">
    <source>
        <dbReference type="ARBA" id="ARBA00022827"/>
    </source>
</evidence>
<evidence type="ECO:0000256" key="6">
    <source>
        <dbReference type="ARBA" id="ARBA00023002"/>
    </source>
</evidence>
<comment type="cofactor">
    <cofactor evidence="1">
        <name>FAD</name>
        <dbReference type="ChEBI" id="CHEBI:57692"/>
    </cofactor>
</comment>
<evidence type="ECO:0000259" key="7">
    <source>
        <dbReference type="Pfam" id="PF01266"/>
    </source>
</evidence>
<dbReference type="Pfam" id="PF01266">
    <property type="entry name" value="DAO"/>
    <property type="match status" value="1"/>
</dbReference>
<dbReference type="EMBL" id="RQFT01000007">
    <property type="protein sequence ID" value="TGL07137.1"/>
    <property type="molecule type" value="Genomic_DNA"/>
</dbReference>
<keyword evidence="3" id="KW-0285">Flavoprotein</keyword>
<keyword evidence="6" id="KW-0560">Oxidoreductase</keyword>
<dbReference type="PANTHER" id="PTHR11985:SF35">
    <property type="entry name" value="ANAEROBIC GLYCEROL-3-PHOSPHATE DEHYDROGENASE SUBUNIT A"/>
    <property type="match status" value="1"/>
</dbReference>
<accession>A0A7I0IQ35</accession>
<sequence length="540" mass="61149">MNLKLERFIDSFQDESFDVTIIGGGITGATLAYEVASRGCSVCLVEKKDFGGATSAATGKLIHGGLRYLKQFEIGLVREALKERRNLSNIAPNLVYPYPMILPKPGIIARLGLFVYDLLSFDKAWTWDRSKKIPNHRYLKRKELLKQKLGDYEDAAYFYDAICLSPERLTLSFLKSAVLYGAKVSNYSEVKELLWDGDTVVGIQVTDTLSKKDYKIHSKVTINASGPWTQDVLAKSKKTEVPFPKKRSEGIYLITKQVTPIMTLFVGEKGHFSFAPWRGHSMIGPTEKSYFGKVEDWKLTKESISEFIEYINETSHLKIKLKKEDVIAAYGGLRPLAEASDDTYSASRRSELYDHEKDGIRGLITAAGGKYTTSRHFAETIFKSIQKKLKQKFKPSISAKQHLYGSHIIGIEDFISKAKEKHKEFSESTIDYLVRHYGVDYETILALVEENPKWGTVLSVDGEILAEVVFAIRYEMAKTLTDIFLRRTGLGTLGMLPKEKMDLVTETAGRELKFSQEELELETKKILKILELPIEKKLDI</sequence>
<dbReference type="Gene3D" id="1.10.8.870">
    <property type="entry name" value="Alpha-glycerophosphate oxidase, cap domain"/>
    <property type="match status" value="1"/>
</dbReference>
<evidence type="ECO:0000256" key="1">
    <source>
        <dbReference type="ARBA" id="ARBA00001974"/>
    </source>
</evidence>
<evidence type="ECO:0000313" key="9">
    <source>
        <dbReference type="EMBL" id="TGL07137.1"/>
    </source>
</evidence>
<dbReference type="Pfam" id="PF16901">
    <property type="entry name" value="DAO_C"/>
    <property type="match status" value="1"/>
</dbReference>
<comment type="caution">
    <text evidence="9">The sequence shown here is derived from an EMBL/GenBank/DDBJ whole genome shotgun (WGS) entry which is preliminary data.</text>
</comment>
<dbReference type="InterPro" id="IPR031656">
    <property type="entry name" value="DAO_C"/>
</dbReference>
<dbReference type="RefSeq" id="WP_135770463.1">
    <property type="nucleotide sequence ID" value="NZ_RQFT01000007.1"/>
</dbReference>
<organism evidence="9 10">
    <name type="scientific">Leptospira bouyouniensis</name>
    <dbReference type="NCBI Taxonomy" id="2484911"/>
    <lineage>
        <taxon>Bacteria</taxon>
        <taxon>Pseudomonadati</taxon>
        <taxon>Spirochaetota</taxon>
        <taxon>Spirochaetia</taxon>
        <taxon>Leptospirales</taxon>
        <taxon>Leptospiraceae</taxon>
        <taxon>Leptospira</taxon>
    </lineage>
</organism>
<name>A0A7I0IQ35_9LEPT</name>
<dbReference type="InterPro" id="IPR006076">
    <property type="entry name" value="FAD-dep_OxRdtase"/>
</dbReference>
<evidence type="ECO:0000256" key="3">
    <source>
        <dbReference type="ARBA" id="ARBA00022630"/>
    </source>
</evidence>
<dbReference type="PANTHER" id="PTHR11985">
    <property type="entry name" value="GLYCEROL-3-PHOSPHATE DEHYDROGENASE"/>
    <property type="match status" value="1"/>
</dbReference>
<feature type="domain" description="FAD dependent oxidoreductase" evidence="7">
    <location>
        <begin position="18"/>
        <end position="374"/>
    </location>
</feature>
<proteinExistence type="inferred from homology"/>
<feature type="domain" description="Alpha-glycerophosphate oxidase C-terminal" evidence="8">
    <location>
        <begin position="398"/>
        <end position="518"/>
    </location>
</feature>
<dbReference type="InterPro" id="IPR000447">
    <property type="entry name" value="G3P_DH_FAD-dep"/>
</dbReference>
<evidence type="ECO:0000313" key="10">
    <source>
        <dbReference type="Proteomes" id="UP000297641"/>
    </source>
</evidence>
<dbReference type="AlphaFoldDB" id="A0A7I0IQ35"/>